<dbReference type="AlphaFoldDB" id="A0A6C0BKV4"/>
<reference evidence="1" key="1">
    <citation type="journal article" date="2020" name="Nature">
        <title>Giant virus diversity and host interactions through global metagenomics.</title>
        <authorList>
            <person name="Schulz F."/>
            <person name="Roux S."/>
            <person name="Paez-Espino D."/>
            <person name="Jungbluth S."/>
            <person name="Walsh D.A."/>
            <person name="Denef V.J."/>
            <person name="McMahon K.D."/>
            <person name="Konstantinidis K.T."/>
            <person name="Eloe-Fadrosh E.A."/>
            <person name="Kyrpides N.C."/>
            <person name="Woyke T."/>
        </authorList>
    </citation>
    <scope>NUCLEOTIDE SEQUENCE</scope>
    <source>
        <strain evidence="1">GVMAG-M-3300017651-5</strain>
    </source>
</reference>
<name>A0A6C0BKV4_9ZZZZ</name>
<sequence>MIRSIVLRYIDLRSKSNQPYMTSLDEVMLCLLFN</sequence>
<proteinExistence type="predicted"/>
<protein>
    <submittedName>
        <fullName evidence="1">Uncharacterized protein</fullName>
    </submittedName>
</protein>
<dbReference type="EMBL" id="MN739192">
    <property type="protein sequence ID" value="QHS92816.1"/>
    <property type="molecule type" value="Genomic_DNA"/>
</dbReference>
<evidence type="ECO:0000313" key="1">
    <source>
        <dbReference type="EMBL" id="QHS92816.1"/>
    </source>
</evidence>
<accession>A0A6C0BKV4</accession>
<organism evidence="1">
    <name type="scientific">viral metagenome</name>
    <dbReference type="NCBI Taxonomy" id="1070528"/>
    <lineage>
        <taxon>unclassified sequences</taxon>
        <taxon>metagenomes</taxon>
        <taxon>organismal metagenomes</taxon>
    </lineage>
</organism>